<organism evidence="2 3">
    <name type="scientific">Steinernema carpocapsae</name>
    <name type="common">Entomopathogenic nematode</name>
    <dbReference type="NCBI Taxonomy" id="34508"/>
    <lineage>
        <taxon>Eukaryota</taxon>
        <taxon>Metazoa</taxon>
        <taxon>Ecdysozoa</taxon>
        <taxon>Nematoda</taxon>
        <taxon>Chromadorea</taxon>
        <taxon>Rhabditida</taxon>
        <taxon>Tylenchina</taxon>
        <taxon>Panagrolaimomorpha</taxon>
        <taxon>Strongyloidoidea</taxon>
        <taxon>Steinernematidae</taxon>
        <taxon>Steinernema</taxon>
    </lineage>
</organism>
<dbReference type="Proteomes" id="UP000298663">
    <property type="component" value="Unassembled WGS sequence"/>
</dbReference>
<accession>A0A4U5MFR1</accession>
<reference evidence="2 3" key="1">
    <citation type="journal article" date="2015" name="Genome Biol.">
        <title>Comparative genomics of Steinernema reveals deeply conserved gene regulatory networks.</title>
        <authorList>
            <person name="Dillman A.R."/>
            <person name="Macchietto M."/>
            <person name="Porter C.F."/>
            <person name="Rogers A."/>
            <person name="Williams B."/>
            <person name="Antoshechkin I."/>
            <person name="Lee M.M."/>
            <person name="Goodwin Z."/>
            <person name="Lu X."/>
            <person name="Lewis E.E."/>
            <person name="Goodrich-Blair H."/>
            <person name="Stock S.P."/>
            <person name="Adams B.J."/>
            <person name="Sternberg P.W."/>
            <person name="Mortazavi A."/>
        </authorList>
    </citation>
    <scope>NUCLEOTIDE SEQUENCE [LARGE SCALE GENOMIC DNA]</scope>
    <source>
        <strain evidence="2 3">ALL</strain>
    </source>
</reference>
<keyword evidence="3" id="KW-1185">Reference proteome</keyword>
<comment type="caution">
    <text evidence="2">The sequence shown here is derived from an EMBL/GenBank/DDBJ whole genome shotgun (WGS) entry which is preliminary data.</text>
</comment>
<feature type="signal peptide" evidence="1">
    <location>
        <begin position="1"/>
        <end position="20"/>
    </location>
</feature>
<dbReference type="EMBL" id="AZBU02000008">
    <property type="protein sequence ID" value="TKR68059.1"/>
    <property type="molecule type" value="Genomic_DNA"/>
</dbReference>
<evidence type="ECO:0000256" key="1">
    <source>
        <dbReference type="SAM" id="SignalP"/>
    </source>
</evidence>
<evidence type="ECO:0000313" key="2">
    <source>
        <dbReference type="EMBL" id="TKR68059.1"/>
    </source>
</evidence>
<reference evidence="2 3" key="2">
    <citation type="journal article" date="2019" name="G3 (Bethesda)">
        <title>Hybrid Assembly of the Genome of the Entomopathogenic Nematode Steinernema carpocapsae Identifies the X-Chromosome.</title>
        <authorList>
            <person name="Serra L."/>
            <person name="Macchietto M."/>
            <person name="Macias-Munoz A."/>
            <person name="McGill C.J."/>
            <person name="Rodriguez I.M."/>
            <person name="Rodriguez B."/>
            <person name="Murad R."/>
            <person name="Mortazavi A."/>
        </authorList>
    </citation>
    <scope>NUCLEOTIDE SEQUENCE [LARGE SCALE GENOMIC DNA]</scope>
    <source>
        <strain evidence="2 3">ALL</strain>
    </source>
</reference>
<sequence>MDSFSGVLFLLLFLVDFGALENPDISDFLTENREICGNPFANAQWIPVLDICEINCDVDKEICVENDDLEQKCSKLPDACVKLWEVHRAALKRKVLRDGILFSDSLNIGGGSKGVRSKFRGPTAPKGRWN</sequence>
<feature type="chain" id="PRO_5020310119" evidence="1">
    <location>
        <begin position="21"/>
        <end position="130"/>
    </location>
</feature>
<proteinExistence type="predicted"/>
<gene>
    <name evidence="2" type="ORF">L596_024103</name>
</gene>
<keyword evidence="1" id="KW-0732">Signal</keyword>
<dbReference type="OrthoDB" id="5819629at2759"/>
<name>A0A4U5MFR1_STECR</name>
<dbReference type="AlphaFoldDB" id="A0A4U5MFR1"/>
<evidence type="ECO:0000313" key="3">
    <source>
        <dbReference type="Proteomes" id="UP000298663"/>
    </source>
</evidence>
<protein>
    <submittedName>
        <fullName evidence="2">Uncharacterized protein</fullName>
    </submittedName>
</protein>